<evidence type="ECO:0000256" key="5">
    <source>
        <dbReference type="ARBA" id="ARBA00022741"/>
    </source>
</evidence>
<keyword evidence="4 9" id="KW-0812">Transmembrane</keyword>
<keyword evidence="6 12" id="KW-0067">ATP-binding</keyword>
<dbReference type="SUPFAM" id="SSF52540">
    <property type="entry name" value="P-loop containing nucleoside triphosphate hydrolases"/>
    <property type="match status" value="1"/>
</dbReference>
<name>A0A6N7XBI8_9FIRM</name>
<organism evidence="12 13">
    <name type="scientific">Peptostreptococcus porci</name>
    <dbReference type="NCBI Taxonomy" id="2652282"/>
    <lineage>
        <taxon>Bacteria</taxon>
        <taxon>Bacillati</taxon>
        <taxon>Bacillota</taxon>
        <taxon>Clostridia</taxon>
        <taxon>Peptostreptococcales</taxon>
        <taxon>Peptostreptococcaceae</taxon>
        <taxon>Peptostreptococcus</taxon>
    </lineage>
</organism>
<evidence type="ECO:0000313" key="13">
    <source>
        <dbReference type="Proteomes" id="UP000440713"/>
    </source>
</evidence>
<dbReference type="InterPro" id="IPR003439">
    <property type="entry name" value="ABC_transporter-like_ATP-bd"/>
</dbReference>
<keyword evidence="3" id="KW-1003">Cell membrane</keyword>
<keyword evidence="13" id="KW-1185">Reference proteome</keyword>
<gene>
    <name evidence="12" type="ORF">FYJ71_01565</name>
</gene>
<dbReference type="GO" id="GO:0016887">
    <property type="term" value="F:ATP hydrolysis activity"/>
    <property type="evidence" value="ECO:0007669"/>
    <property type="project" value="InterPro"/>
</dbReference>
<dbReference type="FunFam" id="3.40.50.300:FF:000221">
    <property type="entry name" value="Multidrug ABC transporter ATP-binding protein"/>
    <property type="match status" value="1"/>
</dbReference>
<comment type="subcellular location">
    <subcellularLocation>
        <location evidence="1">Cell membrane</location>
        <topology evidence="1">Multi-pass membrane protein</topology>
    </subcellularLocation>
</comment>
<feature type="transmembrane region" description="Helical" evidence="9">
    <location>
        <begin position="21"/>
        <end position="43"/>
    </location>
</feature>
<dbReference type="Proteomes" id="UP000440713">
    <property type="component" value="Unassembled WGS sequence"/>
</dbReference>
<evidence type="ECO:0000259" key="10">
    <source>
        <dbReference type="PROSITE" id="PS50893"/>
    </source>
</evidence>
<dbReference type="PROSITE" id="PS50929">
    <property type="entry name" value="ABC_TM1F"/>
    <property type="match status" value="1"/>
</dbReference>
<evidence type="ECO:0000256" key="4">
    <source>
        <dbReference type="ARBA" id="ARBA00022692"/>
    </source>
</evidence>
<feature type="domain" description="ABC transmembrane type-1" evidence="11">
    <location>
        <begin position="21"/>
        <end position="299"/>
    </location>
</feature>
<dbReference type="Pfam" id="PF00005">
    <property type="entry name" value="ABC_tran"/>
    <property type="match status" value="1"/>
</dbReference>
<keyword evidence="7 9" id="KW-1133">Transmembrane helix</keyword>
<dbReference type="InterPro" id="IPR039421">
    <property type="entry name" value="Type_1_exporter"/>
</dbReference>
<feature type="transmembrane region" description="Helical" evidence="9">
    <location>
        <begin position="250"/>
        <end position="272"/>
    </location>
</feature>
<feature type="transmembrane region" description="Helical" evidence="9">
    <location>
        <begin position="162"/>
        <end position="182"/>
    </location>
</feature>
<feature type="domain" description="ABC transporter" evidence="10">
    <location>
        <begin position="361"/>
        <end position="596"/>
    </location>
</feature>
<dbReference type="SUPFAM" id="SSF90123">
    <property type="entry name" value="ABC transporter transmembrane region"/>
    <property type="match status" value="1"/>
</dbReference>
<proteinExistence type="predicted"/>
<dbReference type="InterPro" id="IPR036640">
    <property type="entry name" value="ABC1_TM_sf"/>
</dbReference>
<keyword evidence="8 9" id="KW-0472">Membrane</keyword>
<keyword evidence="2" id="KW-0813">Transport</keyword>
<dbReference type="InterPro" id="IPR011527">
    <property type="entry name" value="ABC1_TM_dom"/>
</dbReference>
<dbReference type="GO" id="GO:0140359">
    <property type="term" value="F:ABC-type transporter activity"/>
    <property type="evidence" value="ECO:0007669"/>
    <property type="project" value="InterPro"/>
</dbReference>
<sequence>MFINKALISFAKGSENKILKSVLSQLLITFLASLNALCMSILINRAIGNKYMLSQNILIVLFVIISVLLMSRVLSKINIKLVTSAGVSIKDNVRTKIIQKLFLLGPGYSSNIRTGALTSIFTTRVEWLMNYYTKYMPVVLSAVINSIFFIVFLTYIDFYVGMTAFISVLMMLFIPMLFFGIMKEKGEKEWDRHAKYYSECLDGIQGMINLKSFNADKKYVNDIKEYGEEYRKSIMEHLRITIIEGTFSEFFVRVGTALTIAILGWRCVYGFVEKELLIMAFFSVGATFSPMLSLINAWHLGFQGVSGSYSIDEFLKIESKDIMVNRFISKNLMQRDELEKYMDLDDDVEKIQSLRNSEHHISFDDVCFKYLGESENAVENISIDIEKGKIVAIVGPSGAGKSTLAGLLIGFYRPSSGSIRLGNKVLENDTAEFFVENISAVWQNNHLFSGTIYDNIRIGRWNATQEEIHDVARKAMIHDIIMSLPDKYDTNISELGGKFSTGERQRIAIARAFLKDTSVLIFDEATSSIDRENEMYIQKAFENLKGDRAIFIIAHRLSTIKMADEICYIENGKIINRGSHKELLANSASYRRLLGGID</sequence>
<protein>
    <submittedName>
        <fullName evidence="12">ABC transporter ATP-binding protein</fullName>
    </submittedName>
</protein>
<feature type="transmembrane region" description="Helical" evidence="9">
    <location>
        <begin position="55"/>
        <end position="74"/>
    </location>
</feature>
<reference evidence="12 13" key="1">
    <citation type="submission" date="2019-08" db="EMBL/GenBank/DDBJ databases">
        <title>In-depth cultivation of the pig gut microbiome towards novel bacterial diversity and tailored functional studies.</title>
        <authorList>
            <person name="Wylensek D."/>
            <person name="Hitch T.C.A."/>
            <person name="Clavel T."/>
        </authorList>
    </citation>
    <scope>NUCLEOTIDE SEQUENCE [LARGE SCALE GENOMIC DNA]</scope>
    <source>
        <strain evidence="12 13">WCA-SAB-591-4A-A</strain>
    </source>
</reference>
<evidence type="ECO:0000256" key="6">
    <source>
        <dbReference type="ARBA" id="ARBA00022840"/>
    </source>
</evidence>
<dbReference type="GO" id="GO:0005886">
    <property type="term" value="C:plasma membrane"/>
    <property type="evidence" value="ECO:0007669"/>
    <property type="project" value="UniProtKB-SubCell"/>
</dbReference>
<dbReference type="Gene3D" id="3.40.50.300">
    <property type="entry name" value="P-loop containing nucleotide triphosphate hydrolases"/>
    <property type="match status" value="1"/>
</dbReference>
<dbReference type="RefSeq" id="WP_154537059.1">
    <property type="nucleotide sequence ID" value="NZ_VUNE01000001.1"/>
</dbReference>
<evidence type="ECO:0000256" key="2">
    <source>
        <dbReference type="ARBA" id="ARBA00022448"/>
    </source>
</evidence>
<evidence type="ECO:0000256" key="9">
    <source>
        <dbReference type="SAM" id="Phobius"/>
    </source>
</evidence>
<dbReference type="EMBL" id="VUNE01000001">
    <property type="protein sequence ID" value="MST61662.1"/>
    <property type="molecule type" value="Genomic_DNA"/>
</dbReference>
<evidence type="ECO:0000256" key="7">
    <source>
        <dbReference type="ARBA" id="ARBA00022989"/>
    </source>
</evidence>
<evidence type="ECO:0000313" key="12">
    <source>
        <dbReference type="EMBL" id="MST61662.1"/>
    </source>
</evidence>
<evidence type="ECO:0000259" key="11">
    <source>
        <dbReference type="PROSITE" id="PS50929"/>
    </source>
</evidence>
<comment type="caution">
    <text evidence="12">The sequence shown here is derived from an EMBL/GenBank/DDBJ whole genome shotgun (WGS) entry which is preliminary data.</text>
</comment>
<dbReference type="InterPro" id="IPR003593">
    <property type="entry name" value="AAA+_ATPase"/>
</dbReference>
<dbReference type="GO" id="GO:0005524">
    <property type="term" value="F:ATP binding"/>
    <property type="evidence" value="ECO:0007669"/>
    <property type="project" value="UniProtKB-KW"/>
</dbReference>
<evidence type="ECO:0000256" key="1">
    <source>
        <dbReference type="ARBA" id="ARBA00004651"/>
    </source>
</evidence>
<feature type="transmembrane region" description="Helical" evidence="9">
    <location>
        <begin position="135"/>
        <end position="156"/>
    </location>
</feature>
<dbReference type="InterPro" id="IPR027417">
    <property type="entry name" value="P-loop_NTPase"/>
</dbReference>
<dbReference type="Pfam" id="PF00664">
    <property type="entry name" value="ABC_membrane"/>
    <property type="match status" value="1"/>
</dbReference>
<dbReference type="PROSITE" id="PS50893">
    <property type="entry name" value="ABC_TRANSPORTER_2"/>
    <property type="match status" value="1"/>
</dbReference>
<evidence type="ECO:0000256" key="8">
    <source>
        <dbReference type="ARBA" id="ARBA00023136"/>
    </source>
</evidence>
<dbReference type="AlphaFoldDB" id="A0A6N7XBI8"/>
<keyword evidence="5" id="KW-0547">Nucleotide-binding</keyword>
<evidence type="ECO:0000256" key="3">
    <source>
        <dbReference type="ARBA" id="ARBA00022475"/>
    </source>
</evidence>
<dbReference type="PANTHER" id="PTHR24221">
    <property type="entry name" value="ATP-BINDING CASSETTE SUB-FAMILY B"/>
    <property type="match status" value="1"/>
</dbReference>
<dbReference type="PANTHER" id="PTHR24221:SF646">
    <property type="entry name" value="HAEMOLYSIN SECRETION ATP-BINDING PROTEIN"/>
    <property type="match status" value="1"/>
</dbReference>
<dbReference type="SMART" id="SM00382">
    <property type="entry name" value="AAA"/>
    <property type="match status" value="1"/>
</dbReference>
<accession>A0A6N7XBI8</accession>
<dbReference type="GO" id="GO:0034040">
    <property type="term" value="F:ATPase-coupled lipid transmembrane transporter activity"/>
    <property type="evidence" value="ECO:0007669"/>
    <property type="project" value="TreeGrafter"/>
</dbReference>
<dbReference type="Gene3D" id="1.20.1560.10">
    <property type="entry name" value="ABC transporter type 1, transmembrane domain"/>
    <property type="match status" value="2"/>
</dbReference>